<keyword evidence="6" id="KW-1185">Reference proteome</keyword>
<dbReference type="SUPFAM" id="SSF48403">
    <property type="entry name" value="Ankyrin repeat"/>
    <property type="match status" value="1"/>
</dbReference>
<feature type="repeat" description="ANK" evidence="3">
    <location>
        <begin position="200"/>
        <end position="232"/>
    </location>
</feature>
<dbReference type="Proteomes" id="UP000663829">
    <property type="component" value="Unassembled WGS sequence"/>
</dbReference>
<dbReference type="PANTHER" id="PTHR24126:SF14">
    <property type="entry name" value="ANK_REP_REGION DOMAIN-CONTAINING PROTEIN"/>
    <property type="match status" value="1"/>
</dbReference>
<keyword evidence="1" id="KW-0677">Repeat</keyword>
<evidence type="ECO:0000256" key="2">
    <source>
        <dbReference type="ARBA" id="ARBA00023043"/>
    </source>
</evidence>
<dbReference type="OrthoDB" id="5806726at2759"/>
<gene>
    <name evidence="4" type="ORF">GPM918_LOCUS41596</name>
    <name evidence="5" type="ORF">SRO942_LOCUS42676</name>
</gene>
<comment type="caution">
    <text evidence="4">The sequence shown here is derived from an EMBL/GenBank/DDBJ whole genome shotgun (WGS) entry which is preliminary data.</text>
</comment>
<dbReference type="Proteomes" id="UP000681722">
    <property type="component" value="Unassembled WGS sequence"/>
</dbReference>
<evidence type="ECO:0000313" key="6">
    <source>
        <dbReference type="Proteomes" id="UP000663829"/>
    </source>
</evidence>
<protein>
    <submittedName>
        <fullName evidence="4">Uncharacterized protein</fullName>
    </submittedName>
</protein>
<evidence type="ECO:0000256" key="1">
    <source>
        <dbReference type="ARBA" id="ARBA00022737"/>
    </source>
</evidence>
<dbReference type="Gene3D" id="1.25.40.20">
    <property type="entry name" value="Ankyrin repeat-containing domain"/>
    <property type="match status" value="1"/>
</dbReference>
<dbReference type="PROSITE" id="PS50297">
    <property type="entry name" value="ANK_REP_REGION"/>
    <property type="match status" value="1"/>
</dbReference>
<organism evidence="4 6">
    <name type="scientific">Didymodactylos carnosus</name>
    <dbReference type="NCBI Taxonomy" id="1234261"/>
    <lineage>
        <taxon>Eukaryota</taxon>
        <taxon>Metazoa</taxon>
        <taxon>Spiralia</taxon>
        <taxon>Gnathifera</taxon>
        <taxon>Rotifera</taxon>
        <taxon>Eurotatoria</taxon>
        <taxon>Bdelloidea</taxon>
        <taxon>Philodinida</taxon>
        <taxon>Philodinidae</taxon>
        <taxon>Didymodactylos</taxon>
    </lineage>
</organism>
<sequence length="382" mass="44313">MEMINFIHDECDKRNRESPTTDNRLDNSIPTMSLSTISCDREEEDFMQVLTEKTETVFGRSVPPLMASVFGEFVRNILFEHHYDLEKLRFKEKLTMNSIDAFVRDLQATHDSVDAFRAAWDGKVQLVKDFLGQYPTFKDKPGPWGTTLLYSAARNNKISVVEYLVSDARCSVNAQNQQHFERALSTETITAADYQVSPKFGSTALHGACFAGHLRVVQYLIEHGANYFIRNQAEETSVLNAELHPDIVEYLRNLLNRGYLKEQSKLPETPITQMNQRSSKDCVWEFLPFLERRWLPFQENESNELNQSLVVNEGQQFNREIQWNMTHTVSMVQFLRRGNQQEDLAWIRCRGSSILNFDCYALWQLLFLKHPNGKSNSNDRMS</sequence>
<dbReference type="InterPro" id="IPR036770">
    <property type="entry name" value="Ankyrin_rpt-contain_sf"/>
</dbReference>
<feature type="non-terminal residue" evidence="4">
    <location>
        <position position="382"/>
    </location>
</feature>
<name>A0A815ZWD7_9BILA</name>
<dbReference type="SMART" id="SM00248">
    <property type="entry name" value="ANK"/>
    <property type="match status" value="2"/>
</dbReference>
<dbReference type="AlphaFoldDB" id="A0A815ZWD7"/>
<dbReference type="Pfam" id="PF12796">
    <property type="entry name" value="Ank_2"/>
    <property type="match status" value="1"/>
</dbReference>
<dbReference type="InterPro" id="IPR002110">
    <property type="entry name" value="Ankyrin_rpt"/>
</dbReference>
<proteinExistence type="predicted"/>
<reference evidence="4" key="1">
    <citation type="submission" date="2021-02" db="EMBL/GenBank/DDBJ databases">
        <authorList>
            <person name="Nowell W R."/>
        </authorList>
    </citation>
    <scope>NUCLEOTIDE SEQUENCE</scope>
</reference>
<dbReference type="EMBL" id="CAJNOQ010033152">
    <property type="protein sequence ID" value="CAF1588524.1"/>
    <property type="molecule type" value="Genomic_DNA"/>
</dbReference>
<keyword evidence="2 3" id="KW-0040">ANK repeat</keyword>
<evidence type="ECO:0000256" key="3">
    <source>
        <dbReference type="PROSITE-ProRule" id="PRU00023"/>
    </source>
</evidence>
<dbReference type="PANTHER" id="PTHR24126">
    <property type="entry name" value="ANKYRIN REPEAT, PH AND SEC7 DOMAIN CONTAINING PROTEIN SECG-RELATED"/>
    <property type="match status" value="1"/>
</dbReference>
<dbReference type="EMBL" id="CAJOBC010099264">
    <property type="protein sequence ID" value="CAF4459638.1"/>
    <property type="molecule type" value="Genomic_DNA"/>
</dbReference>
<evidence type="ECO:0000313" key="4">
    <source>
        <dbReference type="EMBL" id="CAF1588524.1"/>
    </source>
</evidence>
<evidence type="ECO:0000313" key="5">
    <source>
        <dbReference type="EMBL" id="CAF4459638.1"/>
    </source>
</evidence>
<dbReference type="PROSITE" id="PS50088">
    <property type="entry name" value="ANK_REPEAT"/>
    <property type="match status" value="1"/>
</dbReference>
<accession>A0A815ZWD7</accession>